<comment type="caution">
    <text evidence="2">The sequence shown here is derived from an EMBL/GenBank/DDBJ whole genome shotgun (WGS) entry which is preliminary data.</text>
</comment>
<dbReference type="EMBL" id="JAGMUX010000007">
    <property type="protein sequence ID" value="KAH7254299.1"/>
    <property type="molecule type" value="Genomic_DNA"/>
</dbReference>
<dbReference type="InterPro" id="IPR052957">
    <property type="entry name" value="Auxin_embryo_med"/>
</dbReference>
<evidence type="ECO:0000256" key="1">
    <source>
        <dbReference type="SAM" id="MobiDB-lite"/>
    </source>
</evidence>
<dbReference type="PANTHER" id="PTHR32387:SF0">
    <property type="entry name" value="PROTEIN NO VEIN"/>
    <property type="match status" value="1"/>
</dbReference>
<gene>
    <name evidence="2" type="ORF">BKA55DRAFT_510555</name>
</gene>
<evidence type="ECO:0000313" key="3">
    <source>
        <dbReference type="Proteomes" id="UP000720189"/>
    </source>
</evidence>
<dbReference type="OrthoDB" id="1262810at2759"/>
<evidence type="ECO:0000313" key="2">
    <source>
        <dbReference type="EMBL" id="KAH7254299.1"/>
    </source>
</evidence>
<dbReference type="InterPro" id="IPR036890">
    <property type="entry name" value="HATPase_C_sf"/>
</dbReference>
<dbReference type="RefSeq" id="XP_046050546.1">
    <property type="nucleotide sequence ID" value="XM_046187618.1"/>
</dbReference>
<feature type="region of interest" description="Disordered" evidence="1">
    <location>
        <begin position="1364"/>
        <end position="1398"/>
    </location>
</feature>
<dbReference type="GeneID" id="70217572"/>
<evidence type="ECO:0008006" key="4">
    <source>
        <dbReference type="Google" id="ProtNLM"/>
    </source>
</evidence>
<accession>A0A9P9HAR6</accession>
<keyword evidence="3" id="KW-1185">Reference proteome</keyword>
<organism evidence="2 3">
    <name type="scientific">Fusarium redolens</name>
    <dbReference type="NCBI Taxonomy" id="48865"/>
    <lineage>
        <taxon>Eukaryota</taxon>
        <taxon>Fungi</taxon>
        <taxon>Dikarya</taxon>
        <taxon>Ascomycota</taxon>
        <taxon>Pezizomycotina</taxon>
        <taxon>Sordariomycetes</taxon>
        <taxon>Hypocreomycetidae</taxon>
        <taxon>Hypocreales</taxon>
        <taxon>Nectriaceae</taxon>
        <taxon>Fusarium</taxon>
        <taxon>Fusarium redolens species complex</taxon>
    </lineage>
</organism>
<proteinExistence type="predicted"/>
<dbReference type="PANTHER" id="PTHR32387">
    <property type="entry name" value="WU:FJ29H11"/>
    <property type="match status" value="1"/>
</dbReference>
<reference evidence="2" key="1">
    <citation type="journal article" date="2021" name="Nat. Commun.">
        <title>Genetic determinants of endophytism in the Arabidopsis root mycobiome.</title>
        <authorList>
            <person name="Mesny F."/>
            <person name="Miyauchi S."/>
            <person name="Thiergart T."/>
            <person name="Pickel B."/>
            <person name="Atanasova L."/>
            <person name="Karlsson M."/>
            <person name="Huettel B."/>
            <person name="Barry K.W."/>
            <person name="Haridas S."/>
            <person name="Chen C."/>
            <person name="Bauer D."/>
            <person name="Andreopoulos W."/>
            <person name="Pangilinan J."/>
            <person name="LaButti K."/>
            <person name="Riley R."/>
            <person name="Lipzen A."/>
            <person name="Clum A."/>
            <person name="Drula E."/>
            <person name="Henrissat B."/>
            <person name="Kohler A."/>
            <person name="Grigoriev I.V."/>
            <person name="Martin F.M."/>
            <person name="Hacquard S."/>
        </authorList>
    </citation>
    <scope>NUCLEOTIDE SEQUENCE</scope>
    <source>
        <strain evidence="2">MPI-CAGE-AT-0023</strain>
    </source>
</reference>
<sequence length="1648" mass="186532">MSVFFGAQARDEAQQLIEKIAVGHGYIEMAKLDAMPPDIRRVVEEALRNNSKSHTAAADFVQRLAAGNINVVFELLQNADDNQYTRAKAACANPGVQFIVTPDMVIIGSNEDGFTESNVKALCDFGKSTKAGMSGYIGQPDVGFKSVFTIASKVQIESGPFSFYLQHEDGDSGIGMVRPHWTEPPVLPDYVREHEAYGGLFGNRTRIILFLRDQNRDNLRISFINQLWETPESVLLFMRSLRSLKITVLGEDNKVQRSKDVLLDRDLFGSGARITTTKKLGPSQFKTWNRYLVYKSTATGLPANPNRRSTPDSSANTSTAEVVLAFPVDERGEPIVEIQKAFAFIPVSESGLSFPVHSDFVTDTKRQKLVTFSDRNIHLKKAVAVVVVTAVQDLCKKPGLEHKWMRFLPQITRNSIDPFWLGFDNVLRSQISEVPILRPRSQKFGSVSKIALLKRLSADQVDQHGAPLLPDLEHEMYLSSGYESQDLDILSQYGLTYMPNWAIISRLEAFTKSDDWRTRTFENRDEDWHSRLARLILKLWNDTQNDWKTAIRTMHLVPIASRDFKQVTMNGTNRVFYDPMIEGISVPDDLDFPLILPAAAANPDCRKLYEAFGPQVLTVQQVRDKIIAMYRDPAEVAKLDVAKSRNHLVFLYRIEPKDFINKDEQEIMVVFDQKFRIKRPKQEYVYLPGEGPLAPGKLLNPPFPDGVEVPDVSLLHAAYLEDQPTPSAGNERSWTEWLFHIIYCEEKIQLFSVRNPPPEADKTYSLEYQFLVKAWPGLTLQRLMLNFQKPNVKKEWIEDKKGSALMRRMEFLCTDGVRHPLEETLLPLTKLLESCEKCFASVDSMPFLKLDEPMKEDDIPAWLAFAEHSGIGTEDDTKFTLAMLGSISKAVTEITGDISQAVAGLYLKLESQVPDGSLSAIFAVQTQISKPSCLWTAPKDINVYNPMRSLWFPVMERMEPGDRKKLEAFFSKTLAIRDITQHDVLSELGHLSRSLDQKKDYLVVVKELYKVLQTRAENLNEINTLIIKQTFRESSLIYSPRQVTKKWYKVSECVWSSEGASQDEISLESLYPDLSPLFVSFLDLPRMSASLTYQRLLDVGNSVQPISDIKKLLWSLLDSLTANQGSSSVFADRIRVCRVFPVKGPSGEVQPMSVLGDFCINDRPVYAAALKDKVNFLDFSVEEVHRLKPVIEWLRLTERYLSKSVTEKTSVDESQRVEDRALTEDIASKAAAFAMIAAHFTDGLPTIRSYTLRDTIRKVEVFRHPDIKSSLTWYHGFKTVTAPLEQGGMHFQLALFARWQFYIPRDDEDRDFCLTTQLPRLLAAQLLECPLHGVNPEAVMVTASVLRVKLSNVGRILQHHGISELSVVPNDTPQPPRTPERRRDNAAPSPSPSPARAVIRSPVPAVSPAQVIRDASSPYQALLVQTVNVARISTFPDKNAVFDMTAISQSLAESTARAGLFRFYAGDQTEWQRMVGAAGELYVFELLSSIPHALPEWSRDNWQSTVRHHASIHPDYSSLGSWYGTEQGDLFYDDLAGTFTSYLIENGYLEESWRKERPEYYIEVKTTTSGRLDTPFYMSKHQYARMQSFGNSENTATQRRKVYILFRVHGLESGQVGLRIFIDLEALRKSGDLVFEAQSWTVTPRVGC</sequence>
<dbReference type="NCBIfam" id="NF047352">
    <property type="entry name" value="P_loop_sacsin"/>
    <property type="match status" value="1"/>
</dbReference>
<protein>
    <recommendedName>
        <fullName evidence="4">Protein NO VEIN C-terminal domain-containing protein</fullName>
    </recommendedName>
</protein>
<name>A0A9P9HAR6_FUSRE</name>
<dbReference type="Gene3D" id="3.30.565.10">
    <property type="entry name" value="Histidine kinase-like ATPase, C-terminal domain"/>
    <property type="match status" value="1"/>
</dbReference>
<dbReference type="Proteomes" id="UP000720189">
    <property type="component" value="Unassembled WGS sequence"/>
</dbReference>
<dbReference type="SUPFAM" id="SSF55874">
    <property type="entry name" value="ATPase domain of HSP90 chaperone/DNA topoisomerase II/histidine kinase"/>
    <property type="match status" value="1"/>
</dbReference>